<dbReference type="SUPFAM" id="SSF51735">
    <property type="entry name" value="NAD(P)-binding Rossmann-fold domains"/>
    <property type="match status" value="1"/>
</dbReference>
<reference evidence="2 3" key="1">
    <citation type="journal article" date="2007" name="Nat. Biotechnol.">
        <title>Complete genome sequence of the myxobacterium Sorangium cellulosum.</title>
        <authorList>
            <person name="Schneiker S."/>
            <person name="Perlova O."/>
            <person name="Kaiser O."/>
            <person name="Gerth K."/>
            <person name="Alici A."/>
            <person name="Altmeyer M.O."/>
            <person name="Bartels D."/>
            <person name="Bekel T."/>
            <person name="Beyer S."/>
            <person name="Bode E."/>
            <person name="Bode H.B."/>
            <person name="Bolten C.J."/>
            <person name="Choudhuri J.V."/>
            <person name="Doss S."/>
            <person name="Elnakady Y.A."/>
            <person name="Frank B."/>
            <person name="Gaigalat L."/>
            <person name="Goesmann A."/>
            <person name="Groeger C."/>
            <person name="Gross F."/>
            <person name="Jelsbak L."/>
            <person name="Jelsbak L."/>
            <person name="Kalinowski J."/>
            <person name="Kegler C."/>
            <person name="Knauber T."/>
            <person name="Konietzny S."/>
            <person name="Kopp M."/>
            <person name="Krause L."/>
            <person name="Krug D."/>
            <person name="Linke B."/>
            <person name="Mahmud T."/>
            <person name="Martinez-Arias R."/>
            <person name="McHardy A.C."/>
            <person name="Merai M."/>
            <person name="Meyer F."/>
            <person name="Mormann S."/>
            <person name="Munoz-Dorado J."/>
            <person name="Perez J."/>
            <person name="Pradella S."/>
            <person name="Rachid S."/>
            <person name="Raddatz G."/>
            <person name="Rosenau F."/>
            <person name="Rueckert C."/>
            <person name="Sasse F."/>
            <person name="Scharfe M."/>
            <person name="Schuster S.C."/>
            <person name="Suen G."/>
            <person name="Treuner-Lange A."/>
            <person name="Velicer G.J."/>
            <person name="Vorholter F.-J."/>
            <person name="Weissman K.J."/>
            <person name="Welch R.D."/>
            <person name="Wenzel S.C."/>
            <person name="Whitworth D.E."/>
            <person name="Wilhelm S."/>
            <person name="Wittmann C."/>
            <person name="Bloecker H."/>
            <person name="Puehler A."/>
            <person name="Mueller R."/>
        </authorList>
    </citation>
    <scope>NUCLEOTIDE SEQUENCE [LARGE SCALE GENOMIC DNA]</scope>
    <source>
        <strain evidence="3">So ce56</strain>
    </source>
</reference>
<keyword evidence="3" id="KW-1185">Reference proteome</keyword>
<dbReference type="GO" id="GO:0005737">
    <property type="term" value="C:cytoplasm"/>
    <property type="evidence" value="ECO:0007669"/>
    <property type="project" value="TreeGrafter"/>
</dbReference>
<name>A9G695_SORC5</name>
<feature type="compositionally biased region" description="Low complexity" evidence="1">
    <location>
        <begin position="114"/>
        <end position="123"/>
    </location>
</feature>
<organism evidence="2 3">
    <name type="scientific">Sorangium cellulosum (strain So ce56)</name>
    <name type="common">Polyangium cellulosum (strain So ce56)</name>
    <dbReference type="NCBI Taxonomy" id="448385"/>
    <lineage>
        <taxon>Bacteria</taxon>
        <taxon>Pseudomonadati</taxon>
        <taxon>Myxococcota</taxon>
        <taxon>Polyangia</taxon>
        <taxon>Polyangiales</taxon>
        <taxon>Polyangiaceae</taxon>
        <taxon>Sorangium</taxon>
    </lineage>
</organism>
<proteinExistence type="predicted"/>
<dbReference type="STRING" id="448385.sce2507"/>
<dbReference type="eggNOG" id="COG0300">
    <property type="taxonomic scope" value="Bacteria"/>
</dbReference>
<gene>
    <name evidence="2" type="ordered locus">sce2507</name>
</gene>
<feature type="region of interest" description="Disordered" evidence="1">
    <location>
        <begin position="114"/>
        <end position="148"/>
    </location>
</feature>
<dbReference type="InterPro" id="IPR051468">
    <property type="entry name" value="Fungal_SecMetab_SDRs"/>
</dbReference>
<dbReference type="AlphaFoldDB" id="A9G695"/>
<evidence type="ECO:0000313" key="3">
    <source>
        <dbReference type="Proteomes" id="UP000002139"/>
    </source>
</evidence>
<dbReference type="Gene3D" id="3.40.50.720">
    <property type="entry name" value="NAD(P)-binding Rossmann-like Domain"/>
    <property type="match status" value="2"/>
</dbReference>
<dbReference type="Pfam" id="PF00106">
    <property type="entry name" value="adh_short"/>
    <property type="match status" value="1"/>
</dbReference>
<evidence type="ECO:0000256" key="1">
    <source>
        <dbReference type="SAM" id="MobiDB-lite"/>
    </source>
</evidence>
<dbReference type="Pfam" id="PF13561">
    <property type="entry name" value="adh_short_C2"/>
    <property type="match status" value="1"/>
</dbReference>
<protein>
    <submittedName>
        <fullName evidence="2">Oxidoreductase</fullName>
    </submittedName>
</protein>
<dbReference type="PANTHER" id="PTHR43544">
    <property type="entry name" value="SHORT-CHAIN DEHYDROGENASE/REDUCTASE"/>
    <property type="match status" value="1"/>
</dbReference>
<dbReference type="HOGENOM" id="CLU_008901_0_0_7"/>
<accession>A9G695</accession>
<dbReference type="KEGG" id="scl:sce2507"/>
<sequence>MLCTHASMSPDREAAGAGRPFTAADLDACLKVLEALALDRAQLAAISSEDRRRLLLAAGRVSRPERAEQRELARAFRKRDRHAQRSADAALLDAVGIRVARREPVFRTPDALAPAAPPLSWADPAEEPASPPEATEGPGPTAEPGAPELARPRKCYVCKAEFRKVHFFYDAMCAACGDFNYRKRSQTAPLDGRVALVTGARVKIGYQAAIMLLRAGARVIVTTRFPHDAARRFSAERDFDAWGSRVAIYGLDLRHTPSVELFTRHLLHTLDRLDFIINNACQTVRRPPGFYGHLIEGETAPVRSLPQGAQPPLREYDALRASGTLPLVAGADPGAGLREPALLSQIPAPGDERLDELLFPQGRYDADLQQVDLRTLNSWRLTLAEVPTVEMLEVQLVNAVAPFVLNSRLKPLMMRRPTFDRHIVNVSAMEGQFYRRYKTDRHPHTNMAKAALNMMTRTSAPDYVKDGIFMNSVDTGWVTDEDPAALAARKLEEHGFHPPLDIVDGAARICDPIFSGLLSGQHAYGQFFKDYMPTDW</sequence>
<dbReference type="PANTHER" id="PTHR43544:SF2">
    <property type="entry name" value="OXIDOREDUCTASE"/>
    <property type="match status" value="1"/>
</dbReference>
<dbReference type="GO" id="GO:0016491">
    <property type="term" value="F:oxidoreductase activity"/>
    <property type="evidence" value="ECO:0007669"/>
    <property type="project" value="TreeGrafter"/>
</dbReference>
<dbReference type="Proteomes" id="UP000002139">
    <property type="component" value="Chromosome"/>
</dbReference>
<dbReference type="EMBL" id="AM746676">
    <property type="protein sequence ID" value="CAN92666.1"/>
    <property type="molecule type" value="Genomic_DNA"/>
</dbReference>
<feature type="compositionally biased region" description="Low complexity" evidence="1">
    <location>
        <begin position="132"/>
        <end position="148"/>
    </location>
</feature>
<evidence type="ECO:0000313" key="2">
    <source>
        <dbReference type="EMBL" id="CAN92666.1"/>
    </source>
</evidence>
<dbReference type="InterPro" id="IPR002347">
    <property type="entry name" value="SDR_fam"/>
</dbReference>
<dbReference type="InterPro" id="IPR036291">
    <property type="entry name" value="NAD(P)-bd_dom_sf"/>
</dbReference>
<dbReference type="eggNOG" id="COG1028">
    <property type="taxonomic scope" value="Bacteria"/>
</dbReference>